<protein>
    <submittedName>
        <fullName evidence="1">Uncharacterized protein</fullName>
    </submittedName>
</protein>
<keyword evidence="2" id="KW-1185">Reference proteome</keyword>
<reference evidence="1" key="1">
    <citation type="submission" date="2022-02" db="EMBL/GenBank/DDBJ databases">
        <title>Plant Genome Project.</title>
        <authorList>
            <person name="Zhang R.-G."/>
        </authorList>
    </citation>
    <scope>NUCLEOTIDE SEQUENCE</scope>
    <source>
        <strain evidence="1">AT1</strain>
    </source>
</reference>
<dbReference type="EMBL" id="CM046392">
    <property type="protein sequence ID" value="KAI8555021.1"/>
    <property type="molecule type" value="Genomic_DNA"/>
</dbReference>
<sequence length="373" mass="43358">MPRLKQTAHRAISSQPEIEEEDDFMAEDEENQSEEALRSRSRKRRRTPQEIAADNRRGWEASMDSRKFKNEWQVDATALPADHVGLPYVIRKGLQFWTEPLAGYNKNSVIEFYKYMQIPEGDWENDPKVKITSRVGGIDIKITPDDIAKALSNDPTLASVPHVPGNFKASFRFLNKVIHFNLYPYGTEHKPTRKSGEILYAFTANDLIVDWAMFIFTQLCDFRDNTLIPANMPFPYMITSLCKEKGVRGEAYEKLEELSPSPFDENSLSQTHVVKDKQVKARDYLTTIPSRKEEQASWIKKLFYQGVALINFQMKEKIERRKIMREQERQRRELAWQTSILEQHHGVKYVPEPVEELEVSDDFAGYASEELDD</sequence>
<accession>A0ACC0NQ43</accession>
<organism evidence="1 2">
    <name type="scientific">Rhododendron molle</name>
    <name type="common">Chinese azalea</name>
    <name type="synonym">Azalea mollis</name>
    <dbReference type="NCBI Taxonomy" id="49168"/>
    <lineage>
        <taxon>Eukaryota</taxon>
        <taxon>Viridiplantae</taxon>
        <taxon>Streptophyta</taxon>
        <taxon>Embryophyta</taxon>
        <taxon>Tracheophyta</taxon>
        <taxon>Spermatophyta</taxon>
        <taxon>Magnoliopsida</taxon>
        <taxon>eudicotyledons</taxon>
        <taxon>Gunneridae</taxon>
        <taxon>Pentapetalae</taxon>
        <taxon>asterids</taxon>
        <taxon>Ericales</taxon>
        <taxon>Ericaceae</taxon>
        <taxon>Ericoideae</taxon>
        <taxon>Rhodoreae</taxon>
        <taxon>Rhododendron</taxon>
    </lineage>
</organism>
<gene>
    <name evidence="1" type="ORF">RHMOL_Rhmol05G0141700</name>
</gene>
<proteinExistence type="predicted"/>
<name>A0ACC0NQ43_RHOML</name>
<dbReference type="Proteomes" id="UP001062846">
    <property type="component" value="Chromosome 5"/>
</dbReference>
<comment type="caution">
    <text evidence="1">The sequence shown here is derived from an EMBL/GenBank/DDBJ whole genome shotgun (WGS) entry which is preliminary data.</text>
</comment>
<evidence type="ECO:0000313" key="1">
    <source>
        <dbReference type="EMBL" id="KAI8555021.1"/>
    </source>
</evidence>
<evidence type="ECO:0000313" key="2">
    <source>
        <dbReference type="Proteomes" id="UP001062846"/>
    </source>
</evidence>